<evidence type="ECO:0000313" key="1">
    <source>
        <dbReference type="EMBL" id="KAK4206668.1"/>
    </source>
</evidence>
<accession>A0AAN6XU54</accession>
<sequence length="221" mass="24697">MISHIQLGQILSLPFMQTLPTSGQSLEYFLDQDYSHASCVKDFLFDMIGFLRQHGLPVLWVLRSSGMYNSPFTTLDVIRMLLHQALEINGSAMSTSYPITVAQLREASSHQEWFALLKRALQGCPRIYIIMDSDAIEHVTNHDKATATKLLVELTTALGPEIVAQIIVSSRVFEIQRAREHLGPDAITGLRLTGPLGSTISTARKLRIANRRRLKRNGPVS</sequence>
<reference evidence="1" key="2">
    <citation type="submission" date="2023-05" db="EMBL/GenBank/DDBJ databases">
        <authorList>
            <consortium name="Lawrence Berkeley National Laboratory"/>
            <person name="Steindorff A."/>
            <person name="Hensen N."/>
            <person name="Bonometti L."/>
            <person name="Westerberg I."/>
            <person name="Brannstrom I.O."/>
            <person name="Guillou S."/>
            <person name="Cros-Aarteil S."/>
            <person name="Calhoun S."/>
            <person name="Haridas S."/>
            <person name="Kuo A."/>
            <person name="Mondo S."/>
            <person name="Pangilinan J."/>
            <person name="Riley R."/>
            <person name="Labutti K."/>
            <person name="Andreopoulos B."/>
            <person name="Lipzen A."/>
            <person name="Chen C."/>
            <person name="Yanf M."/>
            <person name="Daum C."/>
            <person name="Ng V."/>
            <person name="Clum A."/>
            <person name="Ohm R."/>
            <person name="Martin F."/>
            <person name="Silar P."/>
            <person name="Natvig D."/>
            <person name="Lalanne C."/>
            <person name="Gautier V."/>
            <person name="Ament-Velasquez S.L."/>
            <person name="Kruys A."/>
            <person name="Hutchinson M.I."/>
            <person name="Powell A.J."/>
            <person name="Barry K."/>
            <person name="Miller A.N."/>
            <person name="Grigoriev I.V."/>
            <person name="Debuchy R."/>
            <person name="Gladieux P."/>
            <person name="Thoren M.H."/>
            <person name="Johannesson H."/>
        </authorList>
    </citation>
    <scope>NUCLEOTIDE SEQUENCE</scope>
    <source>
        <strain evidence="1">PSN293</strain>
    </source>
</reference>
<reference evidence="1" key="1">
    <citation type="journal article" date="2023" name="Mol. Phylogenet. Evol.">
        <title>Genome-scale phylogeny and comparative genomics of the fungal order Sordariales.</title>
        <authorList>
            <person name="Hensen N."/>
            <person name="Bonometti L."/>
            <person name="Westerberg I."/>
            <person name="Brannstrom I.O."/>
            <person name="Guillou S."/>
            <person name="Cros-Aarteil S."/>
            <person name="Calhoun S."/>
            <person name="Haridas S."/>
            <person name="Kuo A."/>
            <person name="Mondo S."/>
            <person name="Pangilinan J."/>
            <person name="Riley R."/>
            <person name="LaButti K."/>
            <person name="Andreopoulos B."/>
            <person name="Lipzen A."/>
            <person name="Chen C."/>
            <person name="Yan M."/>
            <person name="Daum C."/>
            <person name="Ng V."/>
            <person name="Clum A."/>
            <person name="Steindorff A."/>
            <person name="Ohm R.A."/>
            <person name="Martin F."/>
            <person name="Silar P."/>
            <person name="Natvig D.O."/>
            <person name="Lalanne C."/>
            <person name="Gautier V."/>
            <person name="Ament-Velasquez S.L."/>
            <person name="Kruys A."/>
            <person name="Hutchinson M.I."/>
            <person name="Powell A.J."/>
            <person name="Barry K."/>
            <person name="Miller A.N."/>
            <person name="Grigoriev I.V."/>
            <person name="Debuchy R."/>
            <person name="Gladieux P."/>
            <person name="Hiltunen Thoren M."/>
            <person name="Johannesson H."/>
        </authorList>
    </citation>
    <scope>NUCLEOTIDE SEQUENCE</scope>
    <source>
        <strain evidence="1">PSN293</strain>
    </source>
</reference>
<dbReference type="EMBL" id="MU858368">
    <property type="protein sequence ID" value="KAK4206668.1"/>
    <property type="molecule type" value="Genomic_DNA"/>
</dbReference>
<dbReference type="AlphaFoldDB" id="A0AAN6XU54"/>
<evidence type="ECO:0000313" key="2">
    <source>
        <dbReference type="Proteomes" id="UP001301769"/>
    </source>
</evidence>
<proteinExistence type="predicted"/>
<comment type="caution">
    <text evidence="1">The sequence shown here is derived from an EMBL/GenBank/DDBJ whole genome shotgun (WGS) entry which is preliminary data.</text>
</comment>
<gene>
    <name evidence="1" type="ORF">QBC37DRAFT_487989</name>
</gene>
<protein>
    <submittedName>
        <fullName evidence="1">Uncharacterized protein</fullName>
    </submittedName>
</protein>
<organism evidence="1 2">
    <name type="scientific">Rhypophila decipiens</name>
    <dbReference type="NCBI Taxonomy" id="261697"/>
    <lineage>
        <taxon>Eukaryota</taxon>
        <taxon>Fungi</taxon>
        <taxon>Dikarya</taxon>
        <taxon>Ascomycota</taxon>
        <taxon>Pezizomycotina</taxon>
        <taxon>Sordariomycetes</taxon>
        <taxon>Sordariomycetidae</taxon>
        <taxon>Sordariales</taxon>
        <taxon>Naviculisporaceae</taxon>
        <taxon>Rhypophila</taxon>
    </lineage>
</organism>
<keyword evidence="2" id="KW-1185">Reference proteome</keyword>
<name>A0AAN6XU54_9PEZI</name>
<dbReference type="Proteomes" id="UP001301769">
    <property type="component" value="Unassembled WGS sequence"/>
</dbReference>